<accession>A0ABV0V764</accession>
<feature type="domain" description="HECT" evidence="4">
    <location>
        <begin position="55"/>
        <end position="87"/>
    </location>
</feature>
<dbReference type="SUPFAM" id="SSF56204">
    <property type="entry name" value="Hect, E3 ligase catalytic domain"/>
    <property type="match status" value="1"/>
</dbReference>
<evidence type="ECO:0000256" key="3">
    <source>
        <dbReference type="PROSITE-ProRule" id="PRU00104"/>
    </source>
</evidence>
<organism evidence="5 6">
    <name type="scientific">Ilyodon furcidens</name>
    <name type="common">goldbreast splitfin</name>
    <dbReference type="NCBI Taxonomy" id="33524"/>
    <lineage>
        <taxon>Eukaryota</taxon>
        <taxon>Metazoa</taxon>
        <taxon>Chordata</taxon>
        <taxon>Craniata</taxon>
        <taxon>Vertebrata</taxon>
        <taxon>Euteleostomi</taxon>
        <taxon>Actinopterygii</taxon>
        <taxon>Neopterygii</taxon>
        <taxon>Teleostei</taxon>
        <taxon>Neoteleostei</taxon>
        <taxon>Acanthomorphata</taxon>
        <taxon>Ovalentaria</taxon>
        <taxon>Atherinomorphae</taxon>
        <taxon>Cyprinodontiformes</taxon>
        <taxon>Goodeidae</taxon>
        <taxon>Ilyodon</taxon>
    </lineage>
</organism>
<dbReference type="Proteomes" id="UP001482620">
    <property type="component" value="Unassembled WGS sequence"/>
</dbReference>
<evidence type="ECO:0000313" key="6">
    <source>
        <dbReference type="Proteomes" id="UP001482620"/>
    </source>
</evidence>
<comment type="caution">
    <text evidence="5">The sequence shown here is derived from an EMBL/GenBank/DDBJ whole genome shotgun (WGS) entry which is preliminary data.</text>
</comment>
<dbReference type="InterPro" id="IPR035983">
    <property type="entry name" value="Hect_E3_ubiquitin_ligase"/>
</dbReference>
<evidence type="ECO:0000259" key="4">
    <source>
        <dbReference type="PROSITE" id="PS50237"/>
    </source>
</evidence>
<dbReference type="InterPro" id="IPR000569">
    <property type="entry name" value="HECT_dom"/>
</dbReference>
<sequence>SETSSQSLPVKDILEELSKNIDTGMHCKFNVSRSAVLDGAIRGFKRASYNPHFSMNVKFSDDFEKNEEAIDLGGPRREFLRLIIEALSMSPMFEGTDESKNLAMNSTELFSYYTAMREVKYFLAGTAIAVTLIHGGPAPRFLSPVLCASLVGGSNAACPTLKDVTDADLHEKLKKISESSTLEELLRATDPLLDYMTNARYVRPLTTISARDLLLGDLLMFHIVNQVQGPFQRFEGLKTLKVLDAVEQHPDSFRCLFFLEPQRLNADMMDDLFTARLAPKGSNRRRAEDAVIPLWRDYLQDAEDEEGSSKLQSILVFATGANEIPPVSFYPAPSIEFSIRAVKKAPQNECSPWPTHV</sequence>
<name>A0ABV0V764_9TELE</name>
<evidence type="ECO:0000256" key="1">
    <source>
        <dbReference type="ARBA" id="ARBA00022679"/>
    </source>
</evidence>
<evidence type="ECO:0000256" key="2">
    <source>
        <dbReference type="ARBA" id="ARBA00022786"/>
    </source>
</evidence>
<dbReference type="EMBL" id="JAHRIQ010096984">
    <property type="protein sequence ID" value="MEQ2253203.1"/>
    <property type="molecule type" value="Genomic_DNA"/>
</dbReference>
<gene>
    <name evidence="5" type="ORF">ILYODFUR_029802</name>
</gene>
<feature type="non-terminal residue" evidence="5">
    <location>
        <position position="1"/>
    </location>
</feature>
<reference evidence="5 6" key="1">
    <citation type="submission" date="2021-06" db="EMBL/GenBank/DDBJ databases">
        <authorList>
            <person name="Palmer J.M."/>
        </authorList>
    </citation>
    <scope>NUCLEOTIDE SEQUENCE [LARGE SCALE GENOMIC DNA]</scope>
    <source>
        <strain evidence="6">if_2019</strain>
        <tissue evidence="5">Muscle</tissue>
    </source>
</reference>
<keyword evidence="6" id="KW-1185">Reference proteome</keyword>
<keyword evidence="1" id="KW-0808">Transferase</keyword>
<proteinExistence type="predicted"/>
<protein>
    <recommendedName>
        <fullName evidence="4">HECT domain-containing protein</fullName>
    </recommendedName>
</protein>
<dbReference type="PROSITE" id="PS50237">
    <property type="entry name" value="HECT"/>
    <property type="match status" value="1"/>
</dbReference>
<dbReference type="Gene3D" id="3.90.1750.10">
    <property type="entry name" value="Hect, E3 ligase catalytic domains"/>
    <property type="match status" value="1"/>
</dbReference>
<comment type="caution">
    <text evidence="3">Lacks conserved residue(s) required for the propagation of feature annotation.</text>
</comment>
<keyword evidence="2 3" id="KW-0833">Ubl conjugation pathway</keyword>
<evidence type="ECO:0000313" key="5">
    <source>
        <dbReference type="EMBL" id="MEQ2253203.1"/>
    </source>
</evidence>